<organism evidence="2 3">
    <name type="scientific">Pleurodeles waltl</name>
    <name type="common">Iberian ribbed newt</name>
    <dbReference type="NCBI Taxonomy" id="8319"/>
    <lineage>
        <taxon>Eukaryota</taxon>
        <taxon>Metazoa</taxon>
        <taxon>Chordata</taxon>
        <taxon>Craniata</taxon>
        <taxon>Vertebrata</taxon>
        <taxon>Euteleostomi</taxon>
        <taxon>Amphibia</taxon>
        <taxon>Batrachia</taxon>
        <taxon>Caudata</taxon>
        <taxon>Salamandroidea</taxon>
        <taxon>Salamandridae</taxon>
        <taxon>Pleurodelinae</taxon>
        <taxon>Pleurodeles</taxon>
    </lineage>
</organism>
<name>A0AAV7MSG2_PLEWA</name>
<feature type="compositionally biased region" description="Basic and acidic residues" evidence="1">
    <location>
        <begin position="43"/>
        <end position="85"/>
    </location>
</feature>
<feature type="compositionally biased region" description="Basic residues" evidence="1">
    <location>
        <begin position="86"/>
        <end position="96"/>
    </location>
</feature>
<comment type="caution">
    <text evidence="2">The sequence shown here is derived from an EMBL/GenBank/DDBJ whole genome shotgun (WGS) entry which is preliminary data.</text>
</comment>
<dbReference type="AlphaFoldDB" id="A0AAV7MSG2"/>
<sequence length="145" mass="16284">MVKKRLPPFHREDDGIRSWSLKEPTGGEEQRTTEDADPEDAETALRKSEKKLGSRTVETRCRDEDRWPRGARGDGRPRGPEEVRTVARRSTRRHCAGRGSRVIVRLDGTMSLERRGQEREEAKLLVQTVTSEASSRSGSPCVASG</sequence>
<keyword evidence="3" id="KW-1185">Reference proteome</keyword>
<gene>
    <name evidence="2" type="ORF">NDU88_002336</name>
</gene>
<proteinExistence type="predicted"/>
<accession>A0AAV7MSG2</accession>
<evidence type="ECO:0000313" key="2">
    <source>
        <dbReference type="EMBL" id="KAJ1104928.1"/>
    </source>
</evidence>
<dbReference type="Proteomes" id="UP001066276">
    <property type="component" value="Chromosome 9"/>
</dbReference>
<dbReference type="EMBL" id="JANPWB010000013">
    <property type="protein sequence ID" value="KAJ1104928.1"/>
    <property type="molecule type" value="Genomic_DNA"/>
</dbReference>
<feature type="region of interest" description="Disordered" evidence="1">
    <location>
        <begin position="1"/>
        <end position="96"/>
    </location>
</feature>
<evidence type="ECO:0000313" key="3">
    <source>
        <dbReference type="Proteomes" id="UP001066276"/>
    </source>
</evidence>
<reference evidence="2" key="1">
    <citation type="journal article" date="2022" name="bioRxiv">
        <title>Sequencing and chromosome-scale assembly of the giantPleurodeles waltlgenome.</title>
        <authorList>
            <person name="Brown T."/>
            <person name="Elewa A."/>
            <person name="Iarovenko S."/>
            <person name="Subramanian E."/>
            <person name="Araus A.J."/>
            <person name="Petzold A."/>
            <person name="Susuki M."/>
            <person name="Suzuki K.-i.T."/>
            <person name="Hayashi T."/>
            <person name="Toyoda A."/>
            <person name="Oliveira C."/>
            <person name="Osipova E."/>
            <person name="Leigh N.D."/>
            <person name="Simon A."/>
            <person name="Yun M.H."/>
        </authorList>
    </citation>
    <scope>NUCLEOTIDE SEQUENCE</scope>
    <source>
        <strain evidence="2">20211129_DDA</strain>
        <tissue evidence="2">Liver</tissue>
    </source>
</reference>
<evidence type="ECO:0000256" key="1">
    <source>
        <dbReference type="SAM" id="MobiDB-lite"/>
    </source>
</evidence>
<protein>
    <submittedName>
        <fullName evidence="2">Uncharacterized protein</fullName>
    </submittedName>
</protein>